<evidence type="ECO:0000313" key="3">
    <source>
        <dbReference type="Proteomes" id="UP000276215"/>
    </source>
</evidence>
<protein>
    <submittedName>
        <fullName evidence="2">Uncharacterized protein</fullName>
    </submittedName>
</protein>
<reference evidence="2 3" key="1">
    <citation type="journal article" date="2018" name="Nat. Ecol. Evol.">
        <title>Pezizomycetes genomes reveal the molecular basis of ectomycorrhizal truffle lifestyle.</title>
        <authorList>
            <person name="Murat C."/>
            <person name="Payen T."/>
            <person name="Noel B."/>
            <person name="Kuo A."/>
            <person name="Morin E."/>
            <person name="Chen J."/>
            <person name="Kohler A."/>
            <person name="Krizsan K."/>
            <person name="Balestrini R."/>
            <person name="Da Silva C."/>
            <person name="Montanini B."/>
            <person name="Hainaut M."/>
            <person name="Levati E."/>
            <person name="Barry K.W."/>
            <person name="Belfiori B."/>
            <person name="Cichocki N."/>
            <person name="Clum A."/>
            <person name="Dockter R.B."/>
            <person name="Fauchery L."/>
            <person name="Guy J."/>
            <person name="Iotti M."/>
            <person name="Le Tacon F."/>
            <person name="Lindquist E.A."/>
            <person name="Lipzen A."/>
            <person name="Malagnac F."/>
            <person name="Mello A."/>
            <person name="Molinier V."/>
            <person name="Miyauchi S."/>
            <person name="Poulain J."/>
            <person name="Riccioni C."/>
            <person name="Rubini A."/>
            <person name="Sitrit Y."/>
            <person name="Splivallo R."/>
            <person name="Traeger S."/>
            <person name="Wang M."/>
            <person name="Zifcakova L."/>
            <person name="Wipf D."/>
            <person name="Zambonelli A."/>
            <person name="Paolocci F."/>
            <person name="Nowrousian M."/>
            <person name="Ottonello S."/>
            <person name="Baldrian P."/>
            <person name="Spatafora J.W."/>
            <person name="Henrissat B."/>
            <person name="Nagy L.G."/>
            <person name="Aury J.M."/>
            <person name="Wincker P."/>
            <person name="Grigoriev I.V."/>
            <person name="Bonfante P."/>
            <person name="Martin F.M."/>
        </authorList>
    </citation>
    <scope>NUCLEOTIDE SEQUENCE [LARGE SCALE GENOMIC DNA]</scope>
    <source>
        <strain evidence="2 3">120613-1</strain>
    </source>
</reference>
<proteinExistence type="predicted"/>
<keyword evidence="3" id="KW-1185">Reference proteome</keyword>
<sequence>MDHELSQEELQKEKKRAATRERVQRFCEKRQIENSGSNKPPMSGKERMRKYQIRKQQQAISIPIPLVEQQRQQVAKTYPSQERTRKYRLCMKQKSGYQKAGPLTARERSRRWYAKKQQTKIRDQAKIPYGQHTQGQLGTRIPEDNSGLLAQAEELRIKAYHDWPCLNDKVQPFKEEILESAMQRLKTQIKVDGKNPAAGGLGLQLDWNVQLYTFVKLQLKAEKQYRMAELER</sequence>
<dbReference type="AlphaFoldDB" id="A0A3N4IVN8"/>
<name>A0A3N4IVN8_9PEZI</name>
<evidence type="ECO:0000256" key="1">
    <source>
        <dbReference type="SAM" id="MobiDB-lite"/>
    </source>
</evidence>
<feature type="region of interest" description="Disordered" evidence="1">
    <location>
        <begin position="1"/>
        <end position="53"/>
    </location>
</feature>
<gene>
    <name evidence="2" type="ORF">L873DRAFT_1849050</name>
</gene>
<evidence type="ECO:0000313" key="2">
    <source>
        <dbReference type="EMBL" id="RPA89936.1"/>
    </source>
</evidence>
<organism evidence="2 3">
    <name type="scientific">Choiromyces venosus 120613-1</name>
    <dbReference type="NCBI Taxonomy" id="1336337"/>
    <lineage>
        <taxon>Eukaryota</taxon>
        <taxon>Fungi</taxon>
        <taxon>Dikarya</taxon>
        <taxon>Ascomycota</taxon>
        <taxon>Pezizomycotina</taxon>
        <taxon>Pezizomycetes</taxon>
        <taxon>Pezizales</taxon>
        <taxon>Tuberaceae</taxon>
        <taxon>Choiromyces</taxon>
    </lineage>
</organism>
<accession>A0A3N4IVN8</accession>
<feature type="compositionally biased region" description="Basic and acidic residues" evidence="1">
    <location>
        <begin position="1"/>
        <end position="32"/>
    </location>
</feature>
<dbReference type="EMBL" id="ML120549">
    <property type="protein sequence ID" value="RPA89936.1"/>
    <property type="molecule type" value="Genomic_DNA"/>
</dbReference>
<dbReference type="Proteomes" id="UP000276215">
    <property type="component" value="Unassembled WGS sequence"/>
</dbReference>